<comment type="caution">
    <text evidence="2">The sequence shown here is derived from an EMBL/GenBank/DDBJ whole genome shotgun (WGS) entry which is preliminary data.</text>
</comment>
<organism evidence="2 3">
    <name type="scientific">Mycena pura</name>
    <dbReference type="NCBI Taxonomy" id="153505"/>
    <lineage>
        <taxon>Eukaryota</taxon>
        <taxon>Fungi</taxon>
        <taxon>Dikarya</taxon>
        <taxon>Basidiomycota</taxon>
        <taxon>Agaricomycotina</taxon>
        <taxon>Agaricomycetes</taxon>
        <taxon>Agaricomycetidae</taxon>
        <taxon>Agaricales</taxon>
        <taxon>Marasmiineae</taxon>
        <taxon>Mycenaceae</taxon>
        <taxon>Mycena</taxon>
    </lineage>
</organism>
<reference evidence="2" key="1">
    <citation type="submission" date="2023-03" db="EMBL/GenBank/DDBJ databases">
        <title>Massive genome expansion in bonnet fungi (Mycena s.s.) driven by repeated elements and novel gene families across ecological guilds.</title>
        <authorList>
            <consortium name="Lawrence Berkeley National Laboratory"/>
            <person name="Harder C.B."/>
            <person name="Miyauchi S."/>
            <person name="Viragh M."/>
            <person name="Kuo A."/>
            <person name="Thoen E."/>
            <person name="Andreopoulos B."/>
            <person name="Lu D."/>
            <person name="Skrede I."/>
            <person name="Drula E."/>
            <person name="Henrissat B."/>
            <person name="Morin E."/>
            <person name="Kohler A."/>
            <person name="Barry K."/>
            <person name="LaButti K."/>
            <person name="Morin E."/>
            <person name="Salamov A."/>
            <person name="Lipzen A."/>
            <person name="Mereny Z."/>
            <person name="Hegedus B."/>
            <person name="Baldrian P."/>
            <person name="Stursova M."/>
            <person name="Weitz H."/>
            <person name="Taylor A."/>
            <person name="Grigoriev I.V."/>
            <person name="Nagy L.G."/>
            <person name="Martin F."/>
            <person name="Kauserud H."/>
        </authorList>
    </citation>
    <scope>NUCLEOTIDE SEQUENCE</scope>
    <source>
        <strain evidence="2">9144</strain>
    </source>
</reference>
<proteinExistence type="predicted"/>
<dbReference type="EMBL" id="JARJCW010000116">
    <property type="protein sequence ID" value="KAJ7192720.1"/>
    <property type="molecule type" value="Genomic_DNA"/>
</dbReference>
<feature type="compositionally biased region" description="Basic and acidic residues" evidence="1">
    <location>
        <begin position="30"/>
        <end position="45"/>
    </location>
</feature>
<evidence type="ECO:0000256" key="1">
    <source>
        <dbReference type="SAM" id="MobiDB-lite"/>
    </source>
</evidence>
<protein>
    <submittedName>
        <fullName evidence="2">Uncharacterized protein</fullName>
    </submittedName>
</protein>
<evidence type="ECO:0000313" key="2">
    <source>
        <dbReference type="EMBL" id="KAJ7192720.1"/>
    </source>
</evidence>
<name>A0AAD6XZW7_9AGAR</name>
<keyword evidence="3" id="KW-1185">Reference proteome</keyword>
<sequence>MPDTPGYAKTLWRWRRERAPGSKLTPPESSGKHRDRDHQRLHVDHPAVSPHSSQEPEDHRSVHRRRAVCGAGAHRLHARRHGPHAAPPPWHAPRPAVHALLTHWHFPRLTRLRVTVSDNPNNLLRKALSGIDASPELRIQFLARNQARTLHNGVARQLHTLIPTPAERAATLAQNRCVFGIPTFVTSLKTGDEHRAALSPECVEPSRPDQKAVQHTATSPCFIYYLFLTKPNLGYIRHVSFVSPPGSFDIP</sequence>
<gene>
    <name evidence="2" type="ORF">GGX14DRAFT_594043</name>
</gene>
<dbReference type="Proteomes" id="UP001219525">
    <property type="component" value="Unassembled WGS sequence"/>
</dbReference>
<dbReference type="AlphaFoldDB" id="A0AAD6XZW7"/>
<accession>A0AAD6XZW7</accession>
<evidence type="ECO:0000313" key="3">
    <source>
        <dbReference type="Proteomes" id="UP001219525"/>
    </source>
</evidence>
<feature type="region of interest" description="Disordered" evidence="1">
    <location>
        <begin position="1"/>
        <end position="64"/>
    </location>
</feature>